<dbReference type="OrthoDB" id="9816412at2"/>
<evidence type="ECO:0000313" key="2">
    <source>
        <dbReference type="Proteomes" id="UP000005532"/>
    </source>
</evidence>
<reference evidence="1 2" key="1">
    <citation type="journal article" date="2010" name="Vet. Microbiol.">
        <title>Production of haemolysins by strains of the Actinobacillus minor/porcitonsillarum complex.</title>
        <authorList>
            <person name="Arya G."/>
            <person name="Niven D.F."/>
        </authorList>
    </citation>
    <scope>NUCLEOTIDE SEQUENCE [LARGE SCALE GENOMIC DNA]</scope>
    <source>
        <strain evidence="1 2">NM305</strain>
    </source>
</reference>
<accession>C5RZ19</accession>
<dbReference type="RefSeq" id="WP_005822244.1">
    <property type="nucleotide sequence ID" value="NZ_ACQL01000031.1"/>
</dbReference>
<evidence type="ECO:0000313" key="1">
    <source>
        <dbReference type="EMBL" id="EER48042.1"/>
    </source>
</evidence>
<dbReference type="Proteomes" id="UP000005532">
    <property type="component" value="Unassembled WGS sequence"/>
</dbReference>
<protein>
    <submittedName>
        <fullName evidence="1">Hypothetical bacteriophage protein</fullName>
    </submittedName>
</protein>
<organism evidence="1 2">
    <name type="scientific">Actinobacillus minor NM305</name>
    <dbReference type="NCBI Taxonomy" id="637911"/>
    <lineage>
        <taxon>Bacteria</taxon>
        <taxon>Pseudomonadati</taxon>
        <taxon>Pseudomonadota</taxon>
        <taxon>Gammaproteobacteria</taxon>
        <taxon>Pasteurellales</taxon>
        <taxon>Pasteurellaceae</taxon>
        <taxon>Actinobacillus</taxon>
    </lineage>
</organism>
<name>C5RZ19_9PAST</name>
<dbReference type="eggNOG" id="COG4388">
    <property type="taxonomic scope" value="Bacteria"/>
</dbReference>
<gene>
    <name evidence="1" type="ORF">AM305_04698</name>
</gene>
<sequence>MNLIEIFKAGKRKDSRGTEINITSLDLQEAVKAYDVNTFEAPAVIGHPEHNAPAYAWVKALYLDDDVLKAEFQQVDPDFAEMVEKGRFKKISASFYLPDSEHNPKKGALYLRHVGFLGAMAPAVKGLKTPVFSENEMGVVDFAIYDEPSEIEKLKAENERLKVQLASREKSDILAFADGLVSQGKLAPVAKQQAIELLNFAERYDKGDFVEFGENESLLQKIKAFFSTQPKIIEFSEIATKDRAKEPDSVDSLVEYHEETPPELIDLDQKIRAYARVNGTDYQTALHVITK</sequence>
<proteinExistence type="predicted"/>
<dbReference type="EMBL" id="ACQL01000031">
    <property type="protein sequence ID" value="EER48042.1"/>
    <property type="molecule type" value="Genomic_DNA"/>
</dbReference>
<comment type="caution">
    <text evidence="1">The sequence shown here is derived from an EMBL/GenBank/DDBJ whole genome shotgun (WGS) entry which is preliminary data.</text>
</comment>
<dbReference type="AlphaFoldDB" id="C5RZ19"/>